<keyword evidence="4 7" id="KW-0812">Transmembrane</keyword>
<reference evidence="8 9" key="1">
    <citation type="submission" date="2015-10" db="EMBL/GenBank/DDBJ databases">
        <authorList>
            <person name="Gilbert D.G."/>
        </authorList>
    </citation>
    <scope>NUCLEOTIDE SEQUENCE [LARGE SCALE GENOMIC DNA]</scope>
    <source>
        <strain evidence="8">COMA1</strain>
    </source>
</reference>
<evidence type="ECO:0000256" key="2">
    <source>
        <dbReference type="ARBA" id="ARBA00007015"/>
    </source>
</evidence>
<dbReference type="GO" id="GO:0016020">
    <property type="term" value="C:membrane"/>
    <property type="evidence" value="ECO:0007669"/>
    <property type="project" value="UniProtKB-SubCell"/>
</dbReference>
<comment type="similarity">
    <text evidence="2">Belongs to the major facilitator superfamily. Folate-biopterin transporter (TC 2.A.71) family.</text>
</comment>
<dbReference type="RefSeq" id="WP_090748605.1">
    <property type="nucleotide sequence ID" value="NZ_CZQA01000008.1"/>
</dbReference>
<evidence type="ECO:0000256" key="7">
    <source>
        <dbReference type="SAM" id="Phobius"/>
    </source>
</evidence>
<evidence type="ECO:0000256" key="1">
    <source>
        <dbReference type="ARBA" id="ARBA00004141"/>
    </source>
</evidence>
<evidence type="ECO:0000256" key="6">
    <source>
        <dbReference type="ARBA" id="ARBA00023136"/>
    </source>
</evidence>
<dbReference type="STRING" id="1742972.COMA1_20597"/>
<gene>
    <name evidence="8" type="ORF">COMA1_20597</name>
</gene>
<dbReference type="OrthoDB" id="9764193at2"/>
<evidence type="ECO:0000313" key="9">
    <source>
        <dbReference type="Proteomes" id="UP000199032"/>
    </source>
</evidence>
<evidence type="ECO:0000256" key="5">
    <source>
        <dbReference type="ARBA" id="ARBA00022989"/>
    </source>
</evidence>
<feature type="transmembrane region" description="Helical" evidence="7">
    <location>
        <begin position="113"/>
        <end position="136"/>
    </location>
</feature>
<dbReference type="Proteomes" id="UP000199032">
    <property type="component" value="Unassembled WGS sequence"/>
</dbReference>
<accession>A0A0S4LJ49</accession>
<feature type="transmembrane region" description="Helical" evidence="7">
    <location>
        <begin position="86"/>
        <end position="107"/>
    </location>
</feature>
<evidence type="ECO:0000256" key="4">
    <source>
        <dbReference type="ARBA" id="ARBA00022692"/>
    </source>
</evidence>
<dbReference type="SUPFAM" id="SSF103473">
    <property type="entry name" value="MFS general substrate transporter"/>
    <property type="match status" value="1"/>
</dbReference>
<name>A0A0S4LJ49_9BACT</name>
<sequence>MSVTEWIDRNILSLGRDMRLSYLPPLMVYVAYGISGLTGIVGTFFVKDYLGLSASFLAALGFWAGIPWALKMPIGHTVDLLWRWKSWLVGLGAGLLTVSLAIMAALIGDREAMTAILPAEVWYVISVLLAPIGYVVQDAVADAMTVEAVPRVDEQGRVFDDQTRKLMHTTMQTLGRVAIVGGGIAVALVNVYVFSGTEGMPQAELIQLYKRIYLMAMVIPFVSVIGVGVAWWLQRSQKQNLVQQGFSVEQVEQMVNVRDVEGEPTKPNWWILGGSLAFVLFTLTVGLGGFPYREEIVFTGSMTIVLFLMSRLMRELEPDKRLTLVGTAAVVFSLRAIPGSGPGATWWMIDDLKFDQQFLSVLSLIGGIVALVGMFVFRRFMAERSIAYVVGFLTIVGTILALPITGMYYGLHEWTASLTGGIVDARFIALVDTALESPLVQISMIPMLAWIANSAPANLKATFFAVMASFTNLALSLGQLGTKYLNEIFVVTRGVKDQATGTIQTPADYSQLGELLIVQLLLGLIIPFSAILFARLTKFKSV</sequence>
<keyword evidence="3" id="KW-0813">Transport</keyword>
<dbReference type="Pfam" id="PF03092">
    <property type="entry name" value="BT1"/>
    <property type="match status" value="1"/>
</dbReference>
<feature type="transmembrane region" description="Helical" evidence="7">
    <location>
        <begin position="296"/>
        <end position="313"/>
    </location>
</feature>
<dbReference type="PANTHER" id="PTHR31585:SF0">
    <property type="entry name" value="FOLATE-BIOPTERIN TRANSPORTER 1, CHLOROPLASTIC"/>
    <property type="match status" value="1"/>
</dbReference>
<keyword evidence="6 7" id="KW-0472">Membrane</keyword>
<feature type="transmembrane region" description="Helical" evidence="7">
    <location>
        <begin position="26"/>
        <end position="46"/>
    </location>
</feature>
<feature type="transmembrane region" description="Helical" evidence="7">
    <location>
        <begin position="516"/>
        <end position="536"/>
    </location>
</feature>
<feature type="transmembrane region" description="Helical" evidence="7">
    <location>
        <begin position="358"/>
        <end position="377"/>
    </location>
</feature>
<feature type="transmembrane region" description="Helical" evidence="7">
    <location>
        <begin position="52"/>
        <end position="74"/>
    </location>
</feature>
<organism evidence="8 9">
    <name type="scientific">Candidatus Nitrospira nitrosa</name>
    <dbReference type="NCBI Taxonomy" id="1742972"/>
    <lineage>
        <taxon>Bacteria</taxon>
        <taxon>Pseudomonadati</taxon>
        <taxon>Nitrospirota</taxon>
        <taxon>Nitrospiria</taxon>
        <taxon>Nitrospirales</taxon>
        <taxon>Nitrospiraceae</taxon>
        <taxon>Nitrospira</taxon>
    </lineage>
</organism>
<protein>
    <recommendedName>
        <fullName evidence="10">BT1 family protein</fullName>
    </recommendedName>
</protein>
<feature type="transmembrane region" description="Helical" evidence="7">
    <location>
        <begin position="212"/>
        <end position="233"/>
    </location>
</feature>
<dbReference type="InterPro" id="IPR039309">
    <property type="entry name" value="BT1"/>
</dbReference>
<evidence type="ECO:0000313" key="8">
    <source>
        <dbReference type="EMBL" id="CUS36020.1"/>
    </source>
</evidence>
<comment type="subcellular location">
    <subcellularLocation>
        <location evidence="1">Membrane</location>
        <topology evidence="1">Multi-pass membrane protein</topology>
    </subcellularLocation>
</comment>
<feature type="transmembrane region" description="Helical" evidence="7">
    <location>
        <begin position="386"/>
        <end position="409"/>
    </location>
</feature>
<keyword evidence="5 7" id="KW-1133">Transmembrane helix</keyword>
<dbReference type="AlphaFoldDB" id="A0A0S4LJ49"/>
<dbReference type="PANTHER" id="PTHR31585">
    <property type="entry name" value="FOLATE-BIOPTERIN TRANSPORTER 1, CHLOROPLASTIC"/>
    <property type="match status" value="1"/>
</dbReference>
<dbReference type="EMBL" id="CZQA01000008">
    <property type="protein sequence ID" value="CUS36020.1"/>
    <property type="molecule type" value="Genomic_DNA"/>
</dbReference>
<dbReference type="InterPro" id="IPR036259">
    <property type="entry name" value="MFS_trans_sf"/>
</dbReference>
<feature type="transmembrane region" description="Helical" evidence="7">
    <location>
        <begin position="174"/>
        <end position="192"/>
    </location>
</feature>
<feature type="transmembrane region" description="Helical" evidence="7">
    <location>
        <begin position="322"/>
        <end position="338"/>
    </location>
</feature>
<feature type="transmembrane region" description="Helical" evidence="7">
    <location>
        <begin position="269"/>
        <end position="290"/>
    </location>
</feature>
<evidence type="ECO:0008006" key="10">
    <source>
        <dbReference type="Google" id="ProtNLM"/>
    </source>
</evidence>
<evidence type="ECO:0000256" key="3">
    <source>
        <dbReference type="ARBA" id="ARBA00022448"/>
    </source>
</evidence>
<keyword evidence="9" id="KW-1185">Reference proteome</keyword>
<proteinExistence type="inferred from homology"/>